<dbReference type="InterPro" id="IPR018537">
    <property type="entry name" value="Peptidoglycan-bd_3"/>
</dbReference>
<dbReference type="RefSeq" id="WP_137422789.1">
    <property type="nucleotide sequence ID" value="NZ_CP040098.1"/>
</dbReference>
<accession>A0A4P8KZ67</accession>
<gene>
    <name evidence="3" type="ORF">FDQ92_00545</name>
</gene>
<dbReference type="SUPFAM" id="SSF53955">
    <property type="entry name" value="Lysozyme-like"/>
    <property type="match status" value="1"/>
</dbReference>
<evidence type="ECO:0000313" key="4">
    <source>
        <dbReference type="Proteomes" id="UP000298602"/>
    </source>
</evidence>
<dbReference type="AlphaFoldDB" id="A0A4P8KZ67"/>
<sequence length="164" mass="18745">MDFETAFRKVIALEGGFRLHENATEGDVTYAGIYRKAHPSWEGWDYIDKGATPPTELVRSFYKTHYWDVFEGIDEDKRYILYEFAVNAGIKKATKIAQVVAGTVPDGIIGPKTIAAVNRMDTELFIAQYTIARIKHYLDLANSDPKRYAIYLRGWLNRTMEALT</sequence>
<reference evidence="3 4" key="2">
    <citation type="submission" date="2019-05" db="EMBL/GenBank/DDBJ databases">
        <authorList>
            <person name="Suflita J.M."/>
            <person name="Marks C.R."/>
        </authorList>
    </citation>
    <scope>NUCLEOTIDE SEQUENCE [LARGE SCALE GENOMIC DNA]</scope>
    <source>
        <strain evidence="3 4">ALDC</strain>
    </source>
</reference>
<dbReference type="Gene3D" id="1.20.141.10">
    <property type="entry name" value="Chitosanase, subunit A, domain 1"/>
    <property type="match status" value="1"/>
</dbReference>
<feature type="domain" description="TtsA-like Glycoside hydrolase family 108" evidence="1">
    <location>
        <begin position="8"/>
        <end position="89"/>
    </location>
</feature>
<dbReference type="EMBL" id="CP040098">
    <property type="protein sequence ID" value="QCQ20819.1"/>
    <property type="molecule type" value="Genomic_DNA"/>
</dbReference>
<dbReference type="Pfam" id="PF05838">
    <property type="entry name" value="Glyco_hydro_108"/>
    <property type="match status" value="1"/>
</dbReference>
<name>A0A4P8KZ67_9BACT</name>
<feature type="domain" description="Peptidoglycan binding" evidence="2">
    <location>
        <begin position="93"/>
        <end position="159"/>
    </location>
</feature>
<dbReference type="KEGG" id="dax:FDQ92_00545"/>
<reference evidence="3 4" key="1">
    <citation type="submission" date="2019-05" db="EMBL/GenBank/DDBJ databases">
        <title>The Complete Genome Sequence of the n-alkane-degrading Desulfoglaeba alkanexedens ALDC reveals multiple alkylsuccinate synthase gene clusters.</title>
        <authorList>
            <person name="Callaghan A.V."/>
            <person name="Davidova I.A."/>
            <person name="Duncan K.E."/>
            <person name="Morris B."/>
            <person name="McInerney M.J."/>
        </authorList>
    </citation>
    <scope>NUCLEOTIDE SEQUENCE [LARGE SCALE GENOMIC DNA]</scope>
    <source>
        <strain evidence="3 4">ALDC</strain>
    </source>
</reference>
<dbReference type="OrthoDB" id="5359795at2"/>
<dbReference type="InterPro" id="IPR023346">
    <property type="entry name" value="Lysozyme-like_dom_sf"/>
</dbReference>
<dbReference type="InterPro" id="IPR008565">
    <property type="entry name" value="TtsA-like_GH18_dom"/>
</dbReference>
<evidence type="ECO:0000313" key="3">
    <source>
        <dbReference type="EMBL" id="QCQ20819.1"/>
    </source>
</evidence>
<keyword evidence="4" id="KW-1185">Reference proteome</keyword>
<dbReference type="Pfam" id="PF09374">
    <property type="entry name" value="PG_binding_3"/>
    <property type="match status" value="1"/>
</dbReference>
<evidence type="ECO:0000259" key="2">
    <source>
        <dbReference type="Pfam" id="PF09374"/>
    </source>
</evidence>
<proteinExistence type="predicted"/>
<evidence type="ECO:0000259" key="1">
    <source>
        <dbReference type="Pfam" id="PF05838"/>
    </source>
</evidence>
<dbReference type="Proteomes" id="UP000298602">
    <property type="component" value="Chromosome"/>
</dbReference>
<protein>
    <submittedName>
        <fullName evidence="3">Uncharacterized protein</fullName>
    </submittedName>
</protein>
<organism evidence="3 4">
    <name type="scientific">Desulfoglaeba alkanexedens ALDC</name>
    <dbReference type="NCBI Taxonomy" id="980445"/>
    <lineage>
        <taxon>Bacteria</taxon>
        <taxon>Pseudomonadati</taxon>
        <taxon>Thermodesulfobacteriota</taxon>
        <taxon>Syntrophobacteria</taxon>
        <taxon>Syntrophobacterales</taxon>
        <taxon>Syntrophobacteraceae</taxon>
        <taxon>Desulfoglaeba</taxon>
    </lineage>
</organism>